<keyword evidence="3" id="KW-1185">Reference proteome</keyword>
<evidence type="ECO:0000313" key="3">
    <source>
        <dbReference type="Proteomes" id="UP001610861"/>
    </source>
</evidence>
<evidence type="ECO:0000259" key="1">
    <source>
        <dbReference type="Pfam" id="PF09407"/>
    </source>
</evidence>
<dbReference type="RefSeq" id="WP_396639801.1">
    <property type="nucleotide sequence ID" value="NZ_JBIQWL010000002.1"/>
</dbReference>
<name>A0ABW7Q4S9_9MICO</name>
<dbReference type="Pfam" id="PF09407">
    <property type="entry name" value="AbiEi_1"/>
    <property type="match status" value="1"/>
</dbReference>
<evidence type="ECO:0000313" key="2">
    <source>
        <dbReference type="EMBL" id="MFH8249848.1"/>
    </source>
</evidence>
<gene>
    <name evidence="2" type="ORF">ACH3VR_05700</name>
</gene>
<accession>A0ABW7Q4S9</accession>
<proteinExistence type="predicted"/>
<sequence length="188" mass="20322">MTSPFLYFPGDRLSPAELSAARLDGDVVELGEAYIPADAVETRGLRAGSLRGILGDHLAATHLSAAWVHGGLEEPPTRHTVQRAVPWRLHQVIGRRVVYRDPSIPPEDLLPIGGVLVTSPRRTLADLARVPDDDYADAARRLADVVPGLALDAVGWFEERGPVPHKRSAVAFLRGLAAREPVAPVRTT</sequence>
<dbReference type="Proteomes" id="UP001610861">
    <property type="component" value="Unassembled WGS sequence"/>
</dbReference>
<comment type="caution">
    <text evidence="2">The sequence shown here is derived from an EMBL/GenBank/DDBJ whole genome shotgun (WGS) entry which is preliminary data.</text>
</comment>
<organism evidence="2 3">
    <name type="scientific">Microbacterium alkaliflavum</name>
    <dbReference type="NCBI Taxonomy" id="3248839"/>
    <lineage>
        <taxon>Bacteria</taxon>
        <taxon>Bacillati</taxon>
        <taxon>Actinomycetota</taxon>
        <taxon>Actinomycetes</taxon>
        <taxon>Micrococcales</taxon>
        <taxon>Microbacteriaceae</taxon>
        <taxon>Microbacterium</taxon>
    </lineage>
</organism>
<dbReference type="EMBL" id="JBIQWL010000002">
    <property type="protein sequence ID" value="MFH8249848.1"/>
    <property type="molecule type" value="Genomic_DNA"/>
</dbReference>
<protein>
    <submittedName>
        <fullName evidence="2">Type IV toxin-antitoxin system AbiEi family antitoxin</fullName>
    </submittedName>
</protein>
<dbReference type="InterPro" id="IPR018547">
    <property type="entry name" value="AbiEi_C"/>
</dbReference>
<reference evidence="2 3" key="1">
    <citation type="submission" date="2024-09" db="EMBL/GenBank/DDBJ databases">
        <authorList>
            <person name="Pan X."/>
        </authorList>
    </citation>
    <scope>NUCLEOTIDE SEQUENCE [LARGE SCALE GENOMIC DNA]</scope>
    <source>
        <strain evidence="2 3">B2969</strain>
    </source>
</reference>
<feature type="domain" description="AbiEi antitoxin C-terminal" evidence="1">
    <location>
        <begin position="52"/>
        <end position="147"/>
    </location>
</feature>